<feature type="signal peptide" evidence="1">
    <location>
        <begin position="1"/>
        <end position="22"/>
    </location>
</feature>
<dbReference type="GO" id="GO:0008081">
    <property type="term" value="F:phosphoric diester hydrolase activity"/>
    <property type="evidence" value="ECO:0007669"/>
    <property type="project" value="InterPro"/>
</dbReference>
<feature type="chain" id="PRO_5043395938" description="Phosphatidylinositol-specific phospholipase C X domain-containing protein" evidence="1">
    <location>
        <begin position="23"/>
        <end position="481"/>
    </location>
</feature>
<accession>A0AAV9VZE9</accession>
<proteinExistence type="predicted"/>
<dbReference type="CDD" id="cd08586">
    <property type="entry name" value="PI-PLCc_BcPLC_like"/>
    <property type="match status" value="1"/>
</dbReference>
<dbReference type="AlphaFoldDB" id="A0AAV9VZE9"/>
<dbReference type="GO" id="GO:0006629">
    <property type="term" value="P:lipid metabolic process"/>
    <property type="evidence" value="ECO:0007669"/>
    <property type="project" value="InterPro"/>
</dbReference>
<evidence type="ECO:0000313" key="3">
    <source>
        <dbReference type="EMBL" id="KAK6498852.1"/>
    </source>
</evidence>
<dbReference type="Gene3D" id="3.20.20.190">
    <property type="entry name" value="Phosphatidylinositol (PI) phosphodiesterase"/>
    <property type="match status" value="1"/>
</dbReference>
<dbReference type="SMART" id="SM00148">
    <property type="entry name" value="PLCXc"/>
    <property type="match status" value="1"/>
</dbReference>
<name>A0AAV9VZE9_9PEZI</name>
<dbReference type="PANTHER" id="PTHR13593">
    <property type="match status" value="1"/>
</dbReference>
<dbReference type="SUPFAM" id="SSF51695">
    <property type="entry name" value="PLC-like phosphodiesterases"/>
    <property type="match status" value="1"/>
</dbReference>
<keyword evidence="1" id="KW-0732">Signal</keyword>
<dbReference type="PANTHER" id="PTHR13593:SF113">
    <property type="entry name" value="SI:DKEY-266F7.9"/>
    <property type="match status" value="1"/>
</dbReference>
<gene>
    <name evidence="3" type="ORF">TWF481_011424</name>
</gene>
<dbReference type="Pfam" id="PF00388">
    <property type="entry name" value="PI-PLC-X"/>
    <property type="match status" value="1"/>
</dbReference>
<comment type="caution">
    <text evidence="3">The sequence shown here is derived from an EMBL/GenBank/DDBJ whole genome shotgun (WGS) entry which is preliminary data.</text>
</comment>
<sequence length="481" mass="53479">MYLKTAHITIPSLALLLAGATARPHNQNFPVLQVRNASITNETTSVSTSAGGDPEGWDTKALAALPKLDSARAQLSILNTEYPGHGVFIVHDEPREIPTVKVLFSKRVDSLDPGIIWDSTYRWYTYVVSSGTFTFAKIYNQDFLLGGRYYQYQDEITFVPVAKRNTVVNTSSWMANIDGELLVSGFTIPGTHDSASQVSRVSWLPELGGTQSSWIPDQLTKGIRFFDIRVGSDSNPLKLRHGKLELEGTADDVFMLFQEFLAANPTETVLCSIKWDYDGAGQPSNFESLLEALFIDGRHGEWYTSSTLPKLNEVRGKIVLLRRYSGSLGFYMDVSNNTPDHTDSTGQFRVQDMYSPSTLPNGTPDYNTKWNAVEKFLNTHPASNSTQLNLNFLSAVNIESVSVLYKPAVWANEINARMQTWLDTIESQTANLGIVAMDFPDVPGGDWSFSVKEMMTQSGQTLLRLSGQVKLIERLILTNFA</sequence>
<keyword evidence="4" id="KW-1185">Reference proteome</keyword>
<evidence type="ECO:0000313" key="4">
    <source>
        <dbReference type="Proteomes" id="UP001370758"/>
    </source>
</evidence>
<dbReference type="InterPro" id="IPR000909">
    <property type="entry name" value="PLipase_C_PInositol-sp_X_dom"/>
</dbReference>
<protein>
    <recommendedName>
        <fullName evidence="2">Phosphatidylinositol-specific phospholipase C X domain-containing protein</fullName>
    </recommendedName>
</protein>
<reference evidence="3 4" key="1">
    <citation type="submission" date="2023-08" db="EMBL/GenBank/DDBJ databases">
        <authorList>
            <person name="Palmer J.M."/>
        </authorList>
    </citation>
    <scope>NUCLEOTIDE SEQUENCE [LARGE SCALE GENOMIC DNA]</scope>
    <source>
        <strain evidence="3 4">TWF481</strain>
    </source>
</reference>
<feature type="domain" description="Phosphatidylinositol-specific phospholipase C X" evidence="2">
    <location>
        <begin position="188"/>
        <end position="323"/>
    </location>
</feature>
<dbReference type="InterPro" id="IPR017946">
    <property type="entry name" value="PLC-like_Pdiesterase_TIM-brl"/>
</dbReference>
<evidence type="ECO:0000256" key="1">
    <source>
        <dbReference type="SAM" id="SignalP"/>
    </source>
</evidence>
<dbReference type="InterPro" id="IPR051057">
    <property type="entry name" value="PI-PLC_domain"/>
</dbReference>
<dbReference type="Proteomes" id="UP001370758">
    <property type="component" value="Unassembled WGS sequence"/>
</dbReference>
<dbReference type="PROSITE" id="PS50007">
    <property type="entry name" value="PIPLC_X_DOMAIN"/>
    <property type="match status" value="1"/>
</dbReference>
<evidence type="ECO:0000259" key="2">
    <source>
        <dbReference type="SMART" id="SM00148"/>
    </source>
</evidence>
<organism evidence="3 4">
    <name type="scientific">Arthrobotrys musiformis</name>
    <dbReference type="NCBI Taxonomy" id="47236"/>
    <lineage>
        <taxon>Eukaryota</taxon>
        <taxon>Fungi</taxon>
        <taxon>Dikarya</taxon>
        <taxon>Ascomycota</taxon>
        <taxon>Pezizomycotina</taxon>
        <taxon>Orbiliomycetes</taxon>
        <taxon>Orbiliales</taxon>
        <taxon>Orbiliaceae</taxon>
        <taxon>Arthrobotrys</taxon>
    </lineage>
</organism>
<dbReference type="EMBL" id="JAVHJL010000008">
    <property type="protein sequence ID" value="KAK6498852.1"/>
    <property type="molecule type" value="Genomic_DNA"/>
</dbReference>